<dbReference type="PANTHER" id="PTHR11712:SF306">
    <property type="entry name" value="3-OXOACYL-[ACYL-CARRIER-PROTEIN] SYNTHASE 1"/>
    <property type="match status" value="1"/>
</dbReference>
<keyword evidence="20" id="KW-1185">Reference proteome</keyword>
<dbReference type="EC" id="2.3.1.41" evidence="4"/>
<evidence type="ECO:0000256" key="16">
    <source>
        <dbReference type="ARBA" id="ARBA00048506"/>
    </source>
</evidence>
<dbReference type="SUPFAM" id="SSF53901">
    <property type="entry name" value="Thiolase-like"/>
    <property type="match status" value="2"/>
</dbReference>
<dbReference type="Pfam" id="PF00109">
    <property type="entry name" value="ketoacyl-synt"/>
    <property type="match status" value="1"/>
</dbReference>
<evidence type="ECO:0000256" key="10">
    <source>
        <dbReference type="ARBA" id="ARBA00023160"/>
    </source>
</evidence>
<evidence type="ECO:0000256" key="13">
    <source>
        <dbReference type="ARBA" id="ARBA00041620"/>
    </source>
</evidence>
<evidence type="ECO:0000256" key="17">
    <source>
        <dbReference type="RuleBase" id="RU003694"/>
    </source>
</evidence>
<evidence type="ECO:0000256" key="14">
    <source>
        <dbReference type="ARBA" id="ARBA00042143"/>
    </source>
</evidence>
<evidence type="ECO:0000313" key="20">
    <source>
        <dbReference type="Proteomes" id="UP000190787"/>
    </source>
</evidence>
<gene>
    <name evidence="19" type="ORF">BMI91_07510</name>
</gene>
<comment type="similarity">
    <text evidence="2 17">Belongs to the thiolase-like superfamily. Beta-ketoacyl-ACP synthases family.</text>
</comment>
<protein>
    <recommendedName>
        <fullName evidence="12">3-oxoacyl-[acyl-carrier-protein] synthase 1</fullName>
        <ecNumber evidence="4">2.3.1.41</ecNumber>
    </recommendedName>
    <alternativeName>
        <fullName evidence="13">3-oxoacyl-[acyl-carrier-protein] synthase I</fullName>
    </alternativeName>
    <alternativeName>
        <fullName evidence="14">Beta-ketoacyl-ACP synthase I</fullName>
    </alternativeName>
</protein>
<comment type="catalytic activity">
    <reaction evidence="16">
        <text>a fatty acyl-[ACP] + malonyl-[ACP] + H(+) = a 3-oxoacyl-[ACP] + holo-[ACP] + CO2</text>
        <dbReference type="Rhea" id="RHEA:22836"/>
        <dbReference type="Rhea" id="RHEA-COMP:9623"/>
        <dbReference type="Rhea" id="RHEA-COMP:9685"/>
        <dbReference type="Rhea" id="RHEA-COMP:9916"/>
        <dbReference type="Rhea" id="RHEA-COMP:14125"/>
        <dbReference type="ChEBI" id="CHEBI:15378"/>
        <dbReference type="ChEBI" id="CHEBI:16526"/>
        <dbReference type="ChEBI" id="CHEBI:64479"/>
        <dbReference type="ChEBI" id="CHEBI:78449"/>
        <dbReference type="ChEBI" id="CHEBI:78776"/>
        <dbReference type="ChEBI" id="CHEBI:138651"/>
        <dbReference type="EC" id="2.3.1.41"/>
    </reaction>
    <physiologicalReaction direction="left-to-right" evidence="16">
        <dbReference type="Rhea" id="RHEA:22837"/>
    </physiologicalReaction>
</comment>
<comment type="subcellular location">
    <subcellularLocation>
        <location evidence="1">Cytoplasm</location>
    </subcellularLocation>
</comment>
<keyword evidence="6" id="KW-0444">Lipid biosynthesis</keyword>
<dbReference type="Pfam" id="PF02801">
    <property type="entry name" value="Ketoacyl-synt_C"/>
    <property type="match status" value="1"/>
</dbReference>
<feature type="domain" description="Ketosynthase family 3 (KS3)" evidence="18">
    <location>
        <begin position="1"/>
        <end position="406"/>
    </location>
</feature>
<dbReference type="InterPro" id="IPR014031">
    <property type="entry name" value="Ketoacyl_synth_C"/>
</dbReference>
<evidence type="ECO:0000256" key="12">
    <source>
        <dbReference type="ARBA" id="ARBA00039450"/>
    </source>
</evidence>
<keyword evidence="9" id="KW-0443">Lipid metabolism</keyword>
<keyword evidence="5" id="KW-0963">Cytoplasm</keyword>
<keyword evidence="11" id="KW-0012">Acyltransferase</keyword>
<accession>A0ABX3MX27</accession>
<dbReference type="NCBIfam" id="NF005935">
    <property type="entry name" value="PRK07967.1"/>
    <property type="match status" value="1"/>
</dbReference>
<dbReference type="PROSITE" id="PS52004">
    <property type="entry name" value="KS3_2"/>
    <property type="match status" value="1"/>
</dbReference>
<dbReference type="CDD" id="cd00834">
    <property type="entry name" value="KAS_I_II"/>
    <property type="match status" value="1"/>
</dbReference>
<dbReference type="InterPro" id="IPR016039">
    <property type="entry name" value="Thiolase-like"/>
</dbReference>
<keyword evidence="10" id="KW-0275">Fatty acid biosynthesis</keyword>
<sequence length="409" mass="43417">MRRVVITGLGIVSPIGNNAEEVTASLKAGKSGIVFAEDYAERGFRSQVKGQPKITLEDHIDKRNLRFMGPGAAYNFIAMEQALADSGLEESDISNPRSGLIMGSGGPSTSNFFEAHRIVMEKGSPKRMGPFMVTRCMSSTNSACLATPFKIKGVNYSITSACSTSAHCIGNGTELIQMGKQDIVFAGGGEELDWTLSCLFDAMGAMSSKYNDTPELASRAFDATRDGFVIAGGGGVVVLEELEHAKARGAKIYAEVTGYGATSDGHDMVAPSGEGGERSMKLAVGTLPEGRKISYINAHGTSTPAGDVTEVQAVRRVFGEENVPKISSTKSLTGHSLGATGVHEAIYSLLMMENNFITASANITELDPEIKPEEIAMERIDNVEFDSVLSNSFGFGGTNASLVMSKYKD</sequence>
<dbReference type="SMART" id="SM00825">
    <property type="entry name" value="PKS_KS"/>
    <property type="match status" value="1"/>
</dbReference>
<evidence type="ECO:0000256" key="6">
    <source>
        <dbReference type="ARBA" id="ARBA00022516"/>
    </source>
</evidence>
<dbReference type="PANTHER" id="PTHR11712">
    <property type="entry name" value="POLYKETIDE SYNTHASE-RELATED"/>
    <property type="match status" value="1"/>
</dbReference>
<evidence type="ECO:0000259" key="18">
    <source>
        <dbReference type="PROSITE" id="PS52004"/>
    </source>
</evidence>
<evidence type="ECO:0000256" key="11">
    <source>
        <dbReference type="ARBA" id="ARBA00023315"/>
    </source>
</evidence>
<name>A0ABX3MX27_9RHOB</name>
<evidence type="ECO:0000256" key="3">
    <source>
        <dbReference type="ARBA" id="ARBA00011738"/>
    </source>
</evidence>
<evidence type="ECO:0000256" key="2">
    <source>
        <dbReference type="ARBA" id="ARBA00008467"/>
    </source>
</evidence>
<evidence type="ECO:0000256" key="1">
    <source>
        <dbReference type="ARBA" id="ARBA00004496"/>
    </source>
</evidence>
<organism evidence="19 20">
    <name type="scientific">Thioclava sediminum</name>
    <dbReference type="NCBI Taxonomy" id="1915319"/>
    <lineage>
        <taxon>Bacteria</taxon>
        <taxon>Pseudomonadati</taxon>
        <taxon>Pseudomonadota</taxon>
        <taxon>Alphaproteobacteria</taxon>
        <taxon>Rhodobacterales</taxon>
        <taxon>Paracoccaceae</taxon>
        <taxon>Thioclava</taxon>
    </lineage>
</organism>
<evidence type="ECO:0000256" key="5">
    <source>
        <dbReference type="ARBA" id="ARBA00022490"/>
    </source>
</evidence>
<reference evidence="19 20" key="1">
    <citation type="submission" date="2016-11" db="EMBL/GenBank/DDBJ databases">
        <title>A multilocus sequence analysis scheme for characterization of bacteria in the genus Thioclava.</title>
        <authorList>
            <person name="Liu Y."/>
            <person name="Shao Z."/>
        </authorList>
    </citation>
    <scope>NUCLEOTIDE SEQUENCE [LARGE SCALE GENOMIC DNA]</scope>
    <source>
        <strain evidence="19 20">TAW-CT134</strain>
    </source>
</reference>
<evidence type="ECO:0000256" key="15">
    <source>
        <dbReference type="ARBA" id="ARBA00048121"/>
    </source>
</evidence>
<dbReference type="Proteomes" id="UP000190787">
    <property type="component" value="Unassembled WGS sequence"/>
</dbReference>
<proteinExistence type="inferred from homology"/>
<dbReference type="InterPro" id="IPR000794">
    <property type="entry name" value="Beta-ketoacyl_synthase"/>
</dbReference>
<comment type="catalytic activity">
    <reaction evidence="15">
        <text>(3Z)-decenoyl-[ACP] + malonyl-[ACP] + H(+) = 3-oxo-(5Z)-dodecenoyl-[ACP] + holo-[ACP] + CO2</text>
        <dbReference type="Rhea" id="RHEA:54940"/>
        <dbReference type="Rhea" id="RHEA-COMP:9623"/>
        <dbReference type="Rhea" id="RHEA-COMP:9685"/>
        <dbReference type="Rhea" id="RHEA-COMP:9927"/>
        <dbReference type="Rhea" id="RHEA-COMP:14042"/>
        <dbReference type="ChEBI" id="CHEBI:15378"/>
        <dbReference type="ChEBI" id="CHEBI:16526"/>
        <dbReference type="ChEBI" id="CHEBI:64479"/>
        <dbReference type="ChEBI" id="CHEBI:78449"/>
        <dbReference type="ChEBI" id="CHEBI:78798"/>
        <dbReference type="ChEBI" id="CHEBI:138410"/>
    </reaction>
    <physiologicalReaction direction="left-to-right" evidence="15">
        <dbReference type="Rhea" id="RHEA:54941"/>
    </physiologicalReaction>
</comment>
<dbReference type="Gene3D" id="3.40.47.10">
    <property type="match status" value="2"/>
</dbReference>
<dbReference type="RefSeq" id="WP_078541827.1">
    <property type="nucleotide sequence ID" value="NZ_MPZV01000002.1"/>
</dbReference>
<evidence type="ECO:0000256" key="8">
    <source>
        <dbReference type="ARBA" id="ARBA00022832"/>
    </source>
</evidence>
<dbReference type="InterPro" id="IPR020841">
    <property type="entry name" value="PKS_Beta-ketoAc_synthase_dom"/>
</dbReference>
<keyword evidence="7 17" id="KW-0808">Transferase</keyword>
<dbReference type="InterPro" id="IPR014030">
    <property type="entry name" value="Ketoacyl_synth_N"/>
</dbReference>
<keyword evidence="8" id="KW-0276">Fatty acid metabolism</keyword>
<evidence type="ECO:0000256" key="7">
    <source>
        <dbReference type="ARBA" id="ARBA00022679"/>
    </source>
</evidence>
<evidence type="ECO:0000313" key="19">
    <source>
        <dbReference type="EMBL" id="OOY23926.1"/>
    </source>
</evidence>
<dbReference type="InterPro" id="IPR018201">
    <property type="entry name" value="Ketoacyl_synth_AS"/>
</dbReference>
<evidence type="ECO:0000256" key="9">
    <source>
        <dbReference type="ARBA" id="ARBA00023098"/>
    </source>
</evidence>
<comment type="subunit">
    <text evidence="3">Homodimer.</text>
</comment>
<comment type="caution">
    <text evidence="19">The sequence shown here is derived from an EMBL/GenBank/DDBJ whole genome shotgun (WGS) entry which is preliminary data.</text>
</comment>
<dbReference type="PROSITE" id="PS00606">
    <property type="entry name" value="KS3_1"/>
    <property type="match status" value="1"/>
</dbReference>
<dbReference type="EMBL" id="MPZV01000002">
    <property type="protein sequence ID" value="OOY23926.1"/>
    <property type="molecule type" value="Genomic_DNA"/>
</dbReference>
<evidence type="ECO:0000256" key="4">
    <source>
        <dbReference type="ARBA" id="ARBA00013191"/>
    </source>
</evidence>